<sequence>MAKRLLLAWATAGHALFQDVPQPFRSSPSKWAYYSYEDNNVAVLSGSFNRSVFDAPWAAETSNDDLTQGNEYLNGTDFVAYDKKFFDIIGPDARVKHVQKLAYQTHEAPCYIPSTKELYFTEWGRPGGQEGVHSWQYLLDTKTNKLRNITTSPPTVNAHGCVVYRGELHVVTDGGPDETGALVKINPKTWKKTVLLNNYYQQPFMGFNDLDIDSEGNFWLTDSKSGAGRDIVPFTPPTNPTVYMVNGTTMRPRVVHVTTGNANGVAVSATDGGKTVYLPDTGVSEFKPVSLKNPYGDRGLFAWDVQKNGGGMLTNRRLLNNPITYFYDGIRVSRNGWIFVGSGDGVEVIDPATGLALGSIRVGGGENVAVSMAFDKHQLWIVGRGGVWHVSGIKDRLDRPW</sequence>
<dbReference type="Pfam" id="PF08450">
    <property type="entry name" value="SGL"/>
    <property type="match status" value="1"/>
</dbReference>
<evidence type="ECO:0000256" key="1">
    <source>
        <dbReference type="SAM" id="SignalP"/>
    </source>
</evidence>
<keyword evidence="1" id="KW-0732">Signal</keyword>
<dbReference type="SUPFAM" id="SSF63829">
    <property type="entry name" value="Calcium-dependent phosphotriesterase"/>
    <property type="match status" value="1"/>
</dbReference>
<keyword evidence="4" id="KW-1185">Reference proteome</keyword>
<dbReference type="OrthoDB" id="423498at2759"/>
<evidence type="ECO:0000313" key="3">
    <source>
        <dbReference type="EMBL" id="KAF4982150.1"/>
    </source>
</evidence>
<comment type="caution">
    <text evidence="3">The sequence shown here is derived from an EMBL/GenBank/DDBJ whole genome shotgun (WGS) entry which is preliminary data.</text>
</comment>
<gene>
    <name evidence="3" type="ORF">FZEAL_2173</name>
</gene>
<accession>A0A8H4XNP7</accession>
<dbReference type="AlphaFoldDB" id="A0A8H4XNP7"/>
<dbReference type="PANTHER" id="PTHR47064">
    <property type="entry name" value="PUTATIVE (AFU_ORTHOLOGUE AFUA_1G08990)-RELATED"/>
    <property type="match status" value="1"/>
</dbReference>
<dbReference type="InterPro" id="IPR011042">
    <property type="entry name" value="6-blade_b-propeller_TolB-like"/>
</dbReference>
<dbReference type="PANTHER" id="PTHR47064:SF2">
    <property type="entry name" value="SMP-30_GLUCONOLACTONASE_LRE-LIKE REGION DOMAIN-CONTAINING PROTEIN-RELATED"/>
    <property type="match status" value="1"/>
</dbReference>
<feature type="domain" description="SMP-30/Gluconolactonase/LRE-like region" evidence="2">
    <location>
        <begin position="107"/>
        <end position="381"/>
    </location>
</feature>
<name>A0A8H4XNP7_9HYPO</name>
<dbReference type="InterPro" id="IPR052988">
    <property type="entry name" value="Oryzine_lactonohydrolase"/>
</dbReference>
<dbReference type="Gene3D" id="2.120.10.30">
    <property type="entry name" value="TolB, C-terminal domain"/>
    <property type="match status" value="1"/>
</dbReference>
<dbReference type="Proteomes" id="UP000635477">
    <property type="component" value="Unassembled WGS sequence"/>
</dbReference>
<dbReference type="InterPro" id="IPR013658">
    <property type="entry name" value="SGL"/>
</dbReference>
<protein>
    <recommendedName>
        <fullName evidence="2">SMP-30/Gluconolactonase/LRE-like region domain-containing protein</fullName>
    </recommendedName>
</protein>
<evidence type="ECO:0000313" key="4">
    <source>
        <dbReference type="Proteomes" id="UP000635477"/>
    </source>
</evidence>
<feature type="signal peptide" evidence="1">
    <location>
        <begin position="1"/>
        <end position="17"/>
    </location>
</feature>
<feature type="chain" id="PRO_5034758443" description="SMP-30/Gluconolactonase/LRE-like region domain-containing protein" evidence="1">
    <location>
        <begin position="18"/>
        <end position="401"/>
    </location>
</feature>
<evidence type="ECO:0000259" key="2">
    <source>
        <dbReference type="Pfam" id="PF08450"/>
    </source>
</evidence>
<organism evidence="3 4">
    <name type="scientific">Fusarium zealandicum</name>
    <dbReference type="NCBI Taxonomy" id="1053134"/>
    <lineage>
        <taxon>Eukaryota</taxon>
        <taxon>Fungi</taxon>
        <taxon>Dikarya</taxon>
        <taxon>Ascomycota</taxon>
        <taxon>Pezizomycotina</taxon>
        <taxon>Sordariomycetes</taxon>
        <taxon>Hypocreomycetidae</taxon>
        <taxon>Hypocreales</taxon>
        <taxon>Nectriaceae</taxon>
        <taxon>Fusarium</taxon>
        <taxon>Fusarium staphyleae species complex</taxon>
    </lineage>
</organism>
<reference evidence="3" key="2">
    <citation type="submission" date="2020-05" db="EMBL/GenBank/DDBJ databases">
        <authorList>
            <person name="Kim H.-S."/>
            <person name="Proctor R.H."/>
            <person name="Brown D.W."/>
        </authorList>
    </citation>
    <scope>NUCLEOTIDE SEQUENCE</scope>
    <source>
        <strain evidence="3">NRRL 22465</strain>
    </source>
</reference>
<reference evidence="3" key="1">
    <citation type="journal article" date="2020" name="BMC Genomics">
        <title>Correction to: Identification and distribution of gene clusters required for synthesis of sphingolipid metabolism inhibitors in diverse species of the filamentous fungus Fusarium.</title>
        <authorList>
            <person name="Kim H.S."/>
            <person name="Lohmar J.M."/>
            <person name="Busman M."/>
            <person name="Brown D.W."/>
            <person name="Naumann T.A."/>
            <person name="Divon H.H."/>
            <person name="Lysoe E."/>
            <person name="Uhlig S."/>
            <person name="Proctor R.H."/>
        </authorList>
    </citation>
    <scope>NUCLEOTIDE SEQUENCE</scope>
    <source>
        <strain evidence="3">NRRL 22465</strain>
    </source>
</reference>
<dbReference type="EMBL" id="JABEYC010000132">
    <property type="protein sequence ID" value="KAF4982150.1"/>
    <property type="molecule type" value="Genomic_DNA"/>
</dbReference>
<proteinExistence type="predicted"/>